<organism evidence="1">
    <name type="scientific">Schlesneria paludicola</name>
    <dbReference type="NCBI Taxonomy" id="360056"/>
    <lineage>
        <taxon>Bacteria</taxon>
        <taxon>Pseudomonadati</taxon>
        <taxon>Planctomycetota</taxon>
        <taxon>Planctomycetia</taxon>
        <taxon>Planctomycetales</taxon>
        <taxon>Planctomycetaceae</taxon>
        <taxon>Schlesneria</taxon>
    </lineage>
</organism>
<protein>
    <submittedName>
        <fullName evidence="1">Squalene synthase HpnC</fullName>
        <ecNumber evidence="1">2.5.1.21</ecNumber>
    </submittedName>
</protein>
<dbReference type="EMBL" id="DSVQ01000015">
    <property type="protein sequence ID" value="HGT39766.1"/>
    <property type="molecule type" value="Genomic_DNA"/>
</dbReference>
<sequence length="321" mass="37280">MFAADFAEWGPPAAAVRPPPSLSAAEAYCRRLATRHYENFPIVNWFLPRELRQPFCNLYAFCRWADDLGDELRDPSQALACLDWWREELRRCYAGAAWHPVFVALRPTLVRYQLPSQPFEDLISAFQQDQFVREYETFDQLRDYCRRSADPVGRLVLHLCGCATDDRIAWSDAICTGLQLANFCQDVARDYAIGRIYLPREDYEQFGLRREQFDERRSTPQFVALMRLEVERARHYLERGWPLVSRMPGRLQIAVELFLRGGLTILKQIERQGFRVWEQRPVISRRAAAALLASAAGHCLARQVWPSRDRGRAAVSLPEVR</sequence>
<dbReference type="AlphaFoldDB" id="A0A7C4QRQ2"/>
<dbReference type="InterPro" id="IPR008949">
    <property type="entry name" value="Isoprenoid_synthase_dom_sf"/>
</dbReference>
<dbReference type="SFLD" id="SFLDG01212">
    <property type="entry name" value="Phytoene_synthase_like"/>
    <property type="match status" value="1"/>
</dbReference>
<dbReference type="SFLD" id="SFLDG01018">
    <property type="entry name" value="Squalene/Phytoene_Synthase_Lik"/>
    <property type="match status" value="1"/>
</dbReference>
<dbReference type="PANTHER" id="PTHR31480">
    <property type="entry name" value="BIFUNCTIONAL LYCOPENE CYCLASE/PHYTOENE SYNTHASE"/>
    <property type="match status" value="1"/>
</dbReference>
<dbReference type="NCBIfam" id="TIGR03464">
    <property type="entry name" value="HpnC"/>
    <property type="match status" value="1"/>
</dbReference>
<dbReference type="InterPro" id="IPR044843">
    <property type="entry name" value="Trans_IPPS_bact-type"/>
</dbReference>
<dbReference type="Pfam" id="PF00494">
    <property type="entry name" value="SQS_PSY"/>
    <property type="match status" value="1"/>
</dbReference>
<accession>A0A7C4QRQ2</accession>
<dbReference type="EC" id="2.5.1.21" evidence="1"/>
<dbReference type="SFLD" id="SFLDS00005">
    <property type="entry name" value="Isoprenoid_Synthase_Type_I"/>
    <property type="match status" value="1"/>
</dbReference>
<dbReference type="GO" id="GO:0051996">
    <property type="term" value="F:squalene synthase [NAD(P)H] activity"/>
    <property type="evidence" value="ECO:0007669"/>
    <property type="project" value="UniProtKB-EC"/>
</dbReference>
<reference evidence="1" key="1">
    <citation type="journal article" date="2020" name="mSystems">
        <title>Genome- and Community-Level Interaction Insights into Carbon Utilization and Element Cycling Functions of Hydrothermarchaeota in Hydrothermal Sediment.</title>
        <authorList>
            <person name="Zhou Z."/>
            <person name="Liu Y."/>
            <person name="Xu W."/>
            <person name="Pan J."/>
            <person name="Luo Z.H."/>
            <person name="Li M."/>
        </authorList>
    </citation>
    <scope>NUCLEOTIDE SEQUENCE [LARGE SCALE GENOMIC DNA]</scope>
    <source>
        <strain evidence="1">SpSt-508</strain>
    </source>
</reference>
<dbReference type="InterPro" id="IPR017827">
    <property type="entry name" value="HSQ_synthase_HpnC"/>
</dbReference>
<name>A0A7C4QRQ2_9PLAN</name>
<gene>
    <name evidence="1" type="primary">hpnC</name>
    <name evidence="1" type="ORF">ENS64_10970</name>
</gene>
<comment type="caution">
    <text evidence="1">The sequence shown here is derived from an EMBL/GenBank/DDBJ whole genome shotgun (WGS) entry which is preliminary data.</text>
</comment>
<dbReference type="InterPro" id="IPR002060">
    <property type="entry name" value="Squ/phyt_synthse"/>
</dbReference>
<dbReference type="InterPro" id="IPR033904">
    <property type="entry name" value="Trans_IPPS_HH"/>
</dbReference>
<keyword evidence="1" id="KW-0808">Transferase</keyword>
<dbReference type="CDD" id="cd00683">
    <property type="entry name" value="Trans_IPPS_HH"/>
    <property type="match status" value="1"/>
</dbReference>
<dbReference type="GO" id="GO:0016114">
    <property type="term" value="P:terpenoid biosynthetic process"/>
    <property type="evidence" value="ECO:0007669"/>
    <property type="project" value="UniProtKB-ARBA"/>
</dbReference>
<evidence type="ECO:0000313" key="1">
    <source>
        <dbReference type="EMBL" id="HGT39766.1"/>
    </source>
</evidence>
<dbReference type="SUPFAM" id="SSF48576">
    <property type="entry name" value="Terpenoid synthases"/>
    <property type="match status" value="1"/>
</dbReference>
<dbReference type="GO" id="GO:0004311">
    <property type="term" value="F:geranylgeranyl diphosphate synthase activity"/>
    <property type="evidence" value="ECO:0007669"/>
    <property type="project" value="InterPro"/>
</dbReference>
<dbReference type="Gene3D" id="1.10.600.10">
    <property type="entry name" value="Farnesyl Diphosphate Synthase"/>
    <property type="match status" value="1"/>
</dbReference>
<proteinExistence type="predicted"/>